<proteinExistence type="predicted"/>
<sequence length="56" mass="6314">MKFGVMIKLTMWICVCLIVYVMLPATLLAVDIAPRISDREITEKLARLEAGQDAVY</sequence>
<gene>
    <name evidence="1" type="ORF">MTBBW1_1770029</name>
</gene>
<accession>A0A1W1HA61</accession>
<reference evidence="1 2" key="1">
    <citation type="submission" date="2017-03" db="EMBL/GenBank/DDBJ databases">
        <authorList>
            <person name="Afonso C.L."/>
            <person name="Miller P.J."/>
            <person name="Scott M.A."/>
            <person name="Spackman E."/>
            <person name="Goraichik I."/>
            <person name="Dimitrov K.M."/>
            <person name="Suarez D.L."/>
            <person name="Swayne D.E."/>
        </authorList>
    </citation>
    <scope>NUCLEOTIDE SEQUENCE [LARGE SCALE GENOMIC DNA]</scope>
    <source>
        <strain evidence="1">PRJEB14757</strain>
    </source>
</reference>
<dbReference type="EMBL" id="FWEV01000087">
    <property type="protein sequence ID" value="SLM29371.1"/>
    <property type="molecule type" value="Genomic_DNA"/>
</dbReference>
<keyword evidence="2" id="KW-1185">Reference proteome</keyword>
<evidence type="ECO:0000313" key="2">
    <source>
        <dbReference type="Proteomes" id="UP000191931"/>
    </source>
</evidence>
<name>A0A1W1HA61_9BACT</name>
<protein>
    <submittedName>
        <fullName evidence="1">Uncharacterized protein</fullName>
    </submittedName>
</protein>
<dbReference type="RefSeq" id="WP_186441530.1">
    <property type="nucleotide sequence ID" value="NZ_LT828553.1"/>
</dbReference>
<evidence type="ECO:0000313" key="1">
    <source>
        <dbReference type="EMBL" id="SLM29371.1"/>
    </source>
</evidence>
<dbReference type="STRING" id="1246637.MTBBW1_1770029"/>
<organism evidence="1 2">
    <name type="scientific">Desulfamplus magnetovallimortis</name>
    <dbReference type="NCBI Taxonomy" id="1246637"/>
    <lineage>
        <taxon>Bacteria</taxon>
        <taxon>Pseudomonadati</taxon>
        <taxon>Thermodesulfobacteriota</taxon>
        <taxon>Desulfobacteria</taxon>
        <taxon>Desulfobacterales</taxon>
        <taxon>Desulfobacteraceae</taxon>
        <taxon>Desulfamplus</taxon>
    </lineage>
</organism>
<dbReference type="AlphaFoldDB" id="A0A1W1HA61"/>
<dbReference type="Proteomes" id="UP000191931">
    <property type="component" value="Unassembled WGS sequence"/>
</dbReference>